<dbReference type="InterPro" id="IPR001584">
    <property type="entry name" value="Integrase_cat-core"/>
</dbReference>
<dbReference type="Gene3D" id="3.30.40.10">
    <property type="entry name" value="Zinc/RING finger domain, C3HC4 (zinc finger)"/>
    <property type="match status" value="1"/>
</dbReference>
<feature type="region of interest" description="Disordered" evidence="6">
    <location>
        <begin position="1946"/>
        <end position="1977"/>
    </location>
</feature>
<proteinExistence type="predicted"/>
<dbReference type="Gene3D" id="3.30.420.10">
    <property type="entry name" value="Ribonuclease H-like superfamily/Ribonuclease H"/>
    <property type="match status" value="1"/>
</dbReference>
<dbReference type="PROSITE" id="PS50016">
    <property type="entry name" value="ZF_PHD_2"/>
    <property type="match status" value="1"/>
</dbReference>
<evidence type="ECO:0000256" key="6">
    <source>
        <dbReference type="SAM" id="MobiDB-lite"/>
    </source>
</evidence>
<dbReference type="InterPro" id="IPR019787">
    <property type="entry name" value="Znf_PHD-finger"/>
</dbReference>
<feature type="compositionally biased region" description="Polar residues" evidence="6">
    <location>
        <begin position="8"/>
        <end position="17"/>
    </location>
</feature>
<evidence type="ECO:0000313" key="11">
    <source>
        <dbReference type="Proteomes" id="UP000069940"/>
    </source>
</evidence>
<feature type="region of interest" description="Disordered" evidence="6">
    <location>
        <begin position="63"/>
        <end position="109"/>
    </location>
</feature>
<dbReference type="InterPro" id="IPR011011">
    <property type="entry name" value="Znf_FYVE_PHD"/>
</dbReference>
<keyword evidence="1" id="KW-0479">Metal-binding</keyword>
<feature type="region of interest" description="Disordered" evidence="6">
    <location>
        <begin position="222"/>
        <end position="266"/>
    </location>
</feature>
<dbReference type="InterPro" id="IPR001878">
    <property type="entry name" value="Znf_CCHC"/>
</dbReference>
<feature type="coiled-coil region" evidence="5">
    <location>
        <begin position="113"/>
        <end position="191"/>
    </location>
</feature>
<evidence type="ECO:0000256" key="3">
    <source>
        <dbReference type="ARBA" id="ARBA00022833"/>
    </source>
</evidence>
<dbReference type="PROSITE" id="PS50158">
    <property type="entry name" value="ZF_CCHC"/>
    <property type="match status" value="1"/>
</dbReference>
<evidence type="ECO:0000256" key="5">
    <source>
        <dbReference type="SAM" id="Coils"/>
    </source>
</evidence>
<feature type="region of interest" description="Disordered" evidence="6">
    <location>
        <begin position="1917"/>
        <end position="1936"/>
    </location>
</feature>
<dbReference type="InterPro" id="IPR001965">
    <property type="entry name" value="Znf_PHD"/>
</dbReference>
<feature type="domain" description="PHD-type" evidence="7">
    <location>
        <begin position="12"/>
        <end position="64"/>
    </location>
</feature>
<evidence type="ECO:0000256" key="4">
    <source>
        <dbReference type="PROSITE-ProRule" id="PRU00047"/>
    </source>
</evidence>
<dbReference type="InterPro" id="IPR008042">
    <property type="entry name" value="Retrotrans_Pao"/>
</dbReference>
<accession>A0ABM1ZRG8</accession>
<dbReference type="EnsemblMetazoa" id="AALFPA23_020999.R30975">
    <property type="protein sequence ID" value="AALFPA23_020999.P30975"/>
    <property type="gene ID" value="AALFPA23_020999"/>
</dbReference>
<keyword evidence="5" id="KW-0175">Coiled coil</keyword>
<evidence type="ECO:0000256" key="2">
    <source>
        <dbReference type="ARBA" id="ARBA00022771"/>
    </source>
</evidence>
<keyword evidence="3" id="KW-0862">Zinc</keyword>
<dbReference type="Pfam" id="PF03564">
    <property type="entry name" value="DUF1759"/>
    <property type="match status" value="1"/>
</dbReference>
<dbReference type="InterPro" id="IPR005312">
    <property type="entry name" value="DUF1759"/>
</dbReference>
<dbReference type="PROSITE" id="PS50994">
    <property type="entry name" value="INTEGRASE"/>
    <property type="match status" value="1"/>
</dbReference>
<dbReference type="InterPro" id="IPR013083">
    <property type="entry name" value="Znf_RING/FYVE/PHD"/>
</dbReference>
<feature type="domain" description="Integrase catalytic" evidence="9">
    <location>
        <begin position="1614"/>
        <end position="1800"/>
    </location>
</feature>
<dbReference type="CDD" id="cd22265">
    <property type="entry name" value="UDM1_RNF168"/>
    <property type="match status" value="1"/>
</dbReference>
<sequence>MDNRVPQPLTTPRNCQSCDRPDAAESEMVQCGVCRRWEHFGCAGVGGEVKQPNVRYVCKQCSAKQGTSGGGALLAPGEEKRKSKGSKASSKAHSKKGKVVPDPPKSVSSSVRAKLLEEELKLVEEEQRLMEMELQEQEEIKKRQLLEEERKLAERRRLAEEESFLRDRKLQEELEMKRKQMQVRKESLEKRQAIIRHAASMSSRSGSIPDSNDKVNKWLSSQKNVGGLQGPPEGDDNDEIQSVDQDPLGAPVNPTSQIPDLSALSISPNSPRFLHAAAPEMRNGSDPATTHNPHTLSQVQIAARQVLGKDLPTFGGNPEDWPIFITNFEQSTATCGYSDAENLVRLQRCLKGNALESVRSRLLLPASVPHVIKTLRILYGRPELLIRSLLNKIQQVPAPRHDRLETLIQFGLSVQNLVDHLKAAEQLNHLSNPALMQELVEKLPGSLRLDWAIYKNKNQLATLETFADFMSGLVTAASEVSFELPTLGATSRGDKRKSRDIGIVYTHATERNPAASGGPSVGTSARNSKPCVACGRTGHRVAECHQFKSATVDERWKLVQQEGLCRTCLNSHGKWPCRSWNGCGIEGCRQRHNTLLHTSSPLPENVGMSASHVSSEDCKWPLFRIVPVVLFSDGFSKTIFAFIDEGSSYTLLEESVAKQLGANGQLEPLTLQWTGNVKRKEPTSQRVQLEICGKGSTARHKLIDARTIWRNDFLTCEGLPLEDYELVQPKLLIGLDNLRLCVPLKLREGGPRDPIGAKCRLGWSIYGCIPGQPFRTAIVSFHVGAVSDADRELNEQLRDYFTLENVGVSGTSSIPESEEEKRAQKLLTDTTRRVPVGSGYETGLLWRTDNPSFPDSYPMAVRRLEALERKLVSKPELERRVREQIVEYVHKGYAHKASLSELTSVDAERVWYLPLGAVTTPRKPGKVRLIWDAAAKVGNVSFNSKLLKGPDLLTPLPKVLSQFRQFPIAVCGDIMEMFHQIRIRTPDNQSQRFLFRNSPADHPDVYVMDVATFGSTCSPASAQYIKNLNAEEHSGEYPRAAAAVMNKHYVDDYLDSFETVQEAISVVNEVKLVHSKGGFTLRHFSSNEAKVLEGIGASSDCEPKSLDLERGEKSESVLGMQWIPHEDVFVYALGLREDLQYILAENHVPTKREIARVVMSLFDPLGFISFFLVHGKILLQDVWAKGTEWDQQIPDDITGRWQRWSSLFNQLVQIRIPRCYFPAPFPPSLDRLQLHLFVDASESAYASVAYFRLETESGVQVALVGAKTKVAPVKTISIPRLELKAAILGVRLLETIQNQHEFSIHRRYCWTDSGTVLAWIRSKDHRRFHKFVAVRVGEILSSTEQTEWKWVPTKLNVADLATKWGAGPHLAMDSPWFQGPNFLRDTEDSWPKQRQITPTSEELRTVHFNFAHFDPIFDFSRFNSWAKLHRSVAYTLRFPDNVKRKKSGYTLELGVLTSAELQRAEELLWKTAQTEAYPNEVATLMKSHGPPELRHNVVEKSSGIYTKWPYIDERGVLRSRGRIGAAPYTPLEAKYPVILPKQHIITFLIVDWYHRRFRHANRETIVNEIRQRFDIPTLRRLVDQVAKNCAWCRIAKAAPKPPAMAPLPEIRLTAFVQPFASTGLDYFGPVLVKVGRSNVKRWVALFTCLTTRAIHLEVVYSLSTESCIMAVQRFVSRRGLPREFWTDNATCFQGTSNELQRLSETTRKAMVEKFTTPQTVWKFIPPATPHMGGVWERLVRSVKVAIGAIIEGPRRPDEETLETILLEVEAMINSRPLTYVPLESADDEALTPNHFLLGNSSGSKFLPLEAVDCRSTLRSSWKLARYITHEFWNRWLKEYLPVITRRCKWFQDVKDIEVGDLVFVVNGKLKNQWVRGRVTEVYAGRDGRVRQALVQTSTGVIRRAVVNLAVLDVLDKGKPRSDTPRVPDPQLGLRGGYEKYDTSTIHNYDKHDTSTTSATQDDKFDTSTTQVRHKYDSSKTRVRQVRHNYDKYDTITTSTTQVRQVRQVRHKYDKYDTSTTRVRHKYDTSVAPWSCG</sequence>
<evidence type="ECO:0000259" key="7">
    <source>
        <dbReference type="PROSITE" id="PS50016"/>
    </source>
</evidence>
<organism evidence="10 11">
    <name type="scientific">Aedes albopictus</name>
    <name type="common">Asian tiger mosquito</name>
    <name type="synonym">Stegomyia albopicta</name>
    <dbReference type="NCBI Taxonomy" id="7160"/>
    <lineage>
        <taxon>Eukaryota</taxon>
        <taxon>Metazoa</taxon>
        <taxon>Ecdysozoa</taxon>
        <taxon>Arthropoda</taxon>
        <taxon>Hexapoda</taxon>
        <taxon>Insecta</taxon>
        <taxon>Pterygota</taxon>
        <taxon>Neoptera</taxon>
        <taxon>Endopterygota</taxon>
        <taxon>Diptera</taxon>
        <taxon>Nematocera</taxon>
        <taxon>Culicoidea</taxon>
        <taxon>Culicidae</taxon>
        <taxon>Culicinae</taxon>
        <taxon>Aedini</taxon>
        <taxon>Aedes</taxon>
        <taxon>Stegomyia</taxon>
    </lineage>
</organism>
<dbReference type="InterPro" id="IPR043502">
    <property type="entry name" value="DNA/RNA_pol_sf"/>
</dbReference>
<dbReference type="GeneID" id="134284165"/>
<feature type="compositionally biased region" description="Polar residues" evidence="6">
    <location>
        <begin position="253"/>
        <end position="266"/>
    </location>
</feature>
<evidence type="ECO:0000313" key="10">
    <source>
        <dbReference type="EnsemblMetazoa" id="AALFPA23_020999.P30975"/>
    </source>
</evidence>
<feature type="compositionally biased region" description="Basic residues" evidence="6">
    <location>
        <begin position="82"/>
        <end position="98"/>
    </location>
</feature>
<dbReference type="SUPFAM" id="SSF56672">
    <property type="entry name" value="DNA/RNA polymerases"/>
    <property type="match status" value="1"/>
</dbReference>
<dbReference type="Pfam" id="PF18701">
    <property type="entry name" value="DUF5641"/>
    <property type="match status" value="1"/>
</dbReference>
<dbReference type="Pfam" id="PF00628">
    <property type="entry name" value="PHD"/>
    <property type="match status" value="1"/>
</dbReference>
<dbReference type="PANTHER" id="PTHR47331:SF1">
    <property type="entry name" value="GAG-LIKE PROTEIN"/>
    <property type="match status" value="1"/>
</dbReference>
<keyword evidence="11" id="KW-1185">Reference proteome</keyword>
<feature type="region of interest" description="Disordered" evidence="6">
    <location>
        <begin position="1"/>
        <end position="21"/>
    </location>
</feature>
<dbReference type="Pfam" id="PF05380">
    <property type="entry name" value="Peptidase_A17"/>
    <property type="match status" value="1"/>
</dbReference>
<evidence type="ECO:0000259" key="8">
    <source>
        <dbReference type="PROSITE" id="PS50158"/>
    </source>
</evidence>
<protein>
    <submittedName>
        <fullName evidence="10">Uncharacterized protein</fullName>
    </submittedName>
</protein>
<dbReference type="SMART" id="SM00249">
    <property type="entry name" value="PHD"/>
    <property type="match status" value="1"/>
</dbReference>
<dbReference type="SUPFAM" id="SSF57903">
    <property type="entry name" value="FYVE/PHD zinc finger"/>
    <property type="match status" value="1"/>
</dbReference>
<dbReference type="CDD" id="cd15489">
    <property type="entry name" value="PHD_SF"/>
    <property type="match status" value="1"/>
</dbReference>
<reference evidence="11" key="1">
    <citation type="journal article" date="2015" name="Proc. Natl. Acad. Sci. U.S.A.">
        <title>Genome sequence of the Asian Tiger mosquito, Aedes albopictus, reveals insights into its biology, genetics, and evolution.</title>
        <authorList>
            <person name="Chen X.G."/>
            <person name="Jiang X."/>
            <person name="Gu J."/>
            <person name="Xu M."/>
            <person name="Wu Y."/>
            <person name="Deng Y."/>
            <person name="Zhang C."/>
            <person name="Bonizzoni M."/>
            <person name="Dermauw W."/>
            <person name="Vontas J."/>
            <person name="Armbruster P."/>
            <person name="Huang X."/>
            <person name="Yang Y."/>
            <person name="Zhang H."/>
            <person name="He W."/>
            <person name="Peng H."/>
            <person name="Liu Y."/>
            <person name="Wu K."/>
            <person name="Chen J."/>
            <person name="Lirakis M."/>
            <person name="Topalis P."/>
            <person name="Van Leeuwen T."/>
            <person name="Hall A.B."/>
            <person name="Jiang X."/>
            <person name="Thorpe C."/>
            <person name="Mueller R.L."/>
            <person name="Sun C."/>
            <person name="Waterhouse R.M."/>
            <person name="Yan G."/>
            <person name="Tu Z.J."/>
            <person name="Fang X."/>
            <person name="James A.A."/>
        </authorList>
    </citation>
    <scope>NUCLEOTIDE SEQUENCE [LARGE SCALE GENOMIC DNA]</scope>
    <source>
        <strain evidence="11">Foshan</strain>
    </source>
</reference>
<evidence type="ECO:0000259" key="9">
    <source>
        <dbReference type="PROSITE" id="PS50994"/>
    </source>
</evidence>
<keyword evidence="2 4" id="KW-0863">Zinc-finger</keyword>
<dbReference type="Proteomes" id="UP000069940">
    <property type="component" value="Unassembled WGS sequence"/>
</dbReference>
<dbReference type="PANTHER" id="PTHR47331">
    <property type="entry name" value="PHD-TYPE DOMAIN-CONTAINING PROTEIN"/>
    <property type="match status" value="1"/>
</dbReference>
<feature type="domain" description="CCHC-type" evidence="8">
    <location>
        <begin position="531"/>
        <end position="544"/>
    </location>
</feature>
<dbReference type="SUPFAM" id="SSF53098">
    <property type="entry name" value="Ribonuclease H-like"/>
    <property type="match status" value="1"/>
</dbReference>
<evidence type="ECO:0000256" key="1">
    <source>
        <dbReference type="ARBA" id="ARBA00022723"/>
    </source>
</evidence>
<dbReference type="InterPro" id="IPR036397">
    <property type="entry name" value="RNaseH_sf"/>
</dbReference>
<dbReference type="InterPro" id="IPR040676">
    <property type="entry name" value="DUF5641"/>
</dbReference>
<name>A0ABM1ZRG8_AEDAL</name>
<dbReference type="InterPro" id="IPR012337">
    <property type="entry name" value="RNaseH-like_sf"/>
</dbReference>
<reference evidence="10" key="2">
    <citation type="submission" date="2025-05" db="UniProtKB">
        <authorList>
            <consortium name="EnsemblMetazoa"/>
        </authorList>
    </citation>
    <scope>IDENTIFICATION</scope>
    <source>
        <strain evidence="10">Foshan</strain>
    </source>
</reference>
<dbReference type="RefSeq" id="XP_062698524.1">
    <property type="nucleotide sequence ID" value="XM_062842540.1"/>
</dbReference>